<sequence length="196" mass="21269">MKNAQNFCQKVEDIIMVVTFAIMVIATFIQVMNRNITKIPVTGFEEASKYCMVYMVLLGTEIGLRDGTQISVTAVTDKIKGKAKIVVQMIAKVLVVIFSAIMFYESIGLLQMQLSSGQTSPGLGLPMAVPYFALVLSFAIITLVQFVTIISMAGDLKLSNAELEAREAARLEAEKAAYDEAVAEEEAKVGKGGTRS</sequence>
<feature type="domain" description="Tripartite ATP-independent periplasmic transporters DctQ component" evidence="11">
    <location>
        <begin position="23"/>
        <end position="151"/>
    </location>
</feature>
<dbReference type="AlphaFoldDB" id="A0A9D2B1S8"/>
<keyword evidence="4" id="KW-0997">Cell inner membrane</keyword>
<evidence type="ECO:0000256" key="7">
    <source>
        <dbReference type="ARBA" id="ARBA00023136"/>
    </source>
</evidence>
<evidence type="ECO:0000259" key="11">
    <source>
        <dbReference type="Pfam" id="PF04290"/>
    </source>
</evidence>
<dbReference type="GO" id="GO:0015740">
    <property type="term" value="P:C4-dicarboxylate transport"/>
    <property type="evidence" value="ECO:0007669"/>
    <property type="project" value="TreeGrafter"/>
</dbReference>
<dbReference type="Pfam" id="PF04290">
    <property type="entry name" value="DctQ"/>
    <property type="match status" value="1"/>
</dbReference>
<comment type="subcellular location">
    <subcellularLocation>
        <location evidence="1">Cell inner membrane</location>
        <topology evidence="1">Multi-pass membrane protein</topology>
    </subcellularLocation>
</comment>
<dbReference type="InterPro" id="IPR055348">
    <property type="entry name" value="DctQ"/>
</dbReference>
<evidence type="ECO:0000256" key="3">
    <source>
        <dbReference type="ARBA" id="ARBA00022475"/>
    </source>
</evidence>
<dbReference type="PANTHER" id="PTHR35011">
    <property type="entry name" value="2,3-DIKETO-L-GULONATE TRAP TRANSPORTER SMALL PERMEASE PROTEIN YIAM"/>
    <property type="match status" value="1"/>
</dbReference>
<evidence type="ECO:0000256" key="1">
    <source>
        <dbReference type="ARBA" id="ARBA00004429"/>
    </source>
</evidence>
<evidence type="ECO:0000256" key="8">
    <source>
        <dbReference type="ARBA" id="ARBA00038436"/>
    </source>
</evidence>
<reference evidence="12" key="1">
    <citation type="journal article" date="2021" name="PeerJ">
        <title>Extensive microbial diversity within the chicken gut microbiome revealed by metagenomics and culture.</title>
        <authorList>
            <person name="Gilroy R."/>
            <person name="Ravi A."/>
            <person name="Getino M."/>
            <person name="Pursley I."/>
            <person name="Horton D.L."/>
            <person name="Alikhan N.F."/>
            <person name="Baker D."/>
            <person name="Gharbi K."/>
            <person name="Hall N."/>
            <person name="Watson M."/>
            <person name="Adriaenssens E.M."/>
            <person name="Foster-Nyarko E."/>
            <person name="Jarju S."/>
            <person name="Secka A."/>
            <person name="Antonio M."/>
            <person name="Oren A."/>
            <person name="Chaudhuri R.R."/>
            <person name="La Ragione R."/>
            <person name="Hildebrand F."/>
            <person name="Pallen M.J."/>
        </authorList>
    </citation>
    <scope>NUCLEOTIDE SEQUENCE</scope>
    <source>
        <strain evidence="12">ChiSjej1B19-8411</strain>
    </source>
</reference>
<dbReference type="EMBL" id="DXEX01000040">
    <property type="protein sequence ID" value="HIX58372.1"/>
    <property type="molecule type" value="Genomic_DNA"/>
</dbReference>
<accession>A0A9D2B1S8</accession>
<evidence type="ECO:0000256" key="6">
    <source>
        <dbReference type="ARBA" id="ARBA00022989"/>
    </source>
</evidence>
<organism evidence="12 13">
    <name type="scientific">Candidatus Blautia gallistercoris</name>
    <dbReference type="NCBI Taxonomy" id="2838490"/>
    <lineage>
        <taxon>Bacteria</taxon>
        <taxon>Bacillati</taxon>
        <taxon>Bacillota</taxon>
        <taxon>Clostridia</taxon>
        <taxon>Lachnospirales</taxon>
        <taxon>Lachnospiraceae</taxon>
        <taxon>Blautia</taxon>
    </lineage>
</organism>
<keyword evidence="9" id="KW-0175">Coiled coil</keyword>
<evidence type="ECO:0000256" key="4">
    <source>
        <dbReference type="ARBA" id="ARBA00022519"/>
    </source>
</evidence>
<keyword evidence="6 10" id="KW-1133">Transmembrane helix</keyword>
<comment type="similarity">
    <text evidence="8">Belongs to the TRAP transporter small permease family.</text>
</comment>
<keyword evidence="7 10" id="KW-0472">Membrane</keyword>
<keyword evidence="2" id="KW-0813">Transport</keyword>
<keyword evidence="3" id="KW-1003">Cell membrane</keyword>
<feature type="transmembrane region" description="Helical" evidence="10">
    <location>
        <begin position="85"/>
        <end position="107"/>
    </location>
</feature>
<dbReference type="GO" id="GO:0022857">
    <property type="term" value="F:transmembrane transporter activity"/>
    <property type="evidence" value="ECO:0007669"/>
    <property type="project" value="TreeGrafter"/>
</dbReference>
<dbReference type="Proteomes" id="UP000886817">
    <property type="component" value="Unassembled WGS sequence"/>
</dbReference>
<proteinExistence type="inferred from homology"/>
<evidence type="ECO:0000256" key="5">
    <source>
        <dbReference type="ARBA" id="ARBA00022692"/>
    </source>
</evidence>
<dbReference type="GO" id="GO:0005886">
    <property type="term" value="C:plasma membrane"/>
    <property type="evidence" value="ECO:0007669"/>
    <property type="project" value="UniProtKB-SubCell"/>
</dbReference>
<reference evidence="12" key="2">
    <citation type="submission" date="2021-04" db="EMBL/GenBank/DDBJ databases">
        <authorList>
            <person name="Gilroy R."/>
        </authorList>
    </citation>
    <scope>NUCLEOTIDE SEQUENCE</scope>
    <source>
        <strain evidence="12">ChiSjej1B19-8411</strain>
    </source>
</reference>
<evidence type="ECO:0000256" key="10">
    <source>
        <dbReference type="SAM" id="Phobius"/>
    </source>
</evidence>
<evidence type="ECO:0000256" key="9">
    <source>
        <dbReference type="SAM" id="Coils"/>
    </source>
</evidence>
<keyword evidence="5 10" id="KW-0812">Transmembrane</keyword>
<evidence type="ECO:0000313" key="12">
    <source>
        <dbReference type="EMBL" id="HIX58372.1"/>
    </source>
</evidence>
<dbReference type="InterPro" id="IPR007387">
    <property type="entry name" value="TRAP_DctQ"/>
</dbReference>
<evidence type="ECO:0000256" key="2">
    <source>
        <dbReference type="ARBA" id="ARBA00022448"/>
    </source>
</evidence>
<feature type="coiled-coil region" evidence="9">
    <location>
        <begin position="161"/>
        <end position="188"/>
    </location>
</feature>
<protein>
    <submittedName>
        <fullName evidence="12">TRAP transporter small permease</fullName>
    </submittedName>
</protein>
<gene>
    <name evidence="12" type="ORF">IAA45_01465</name>
</gene>
<name>A0A9D2B1S8_9FIRM</name>
<comment type="caution">
    <text evidence="12">The sequence shown here is derived from an EMBL/GenBank/DDBJ whole genome shotgun (WGS) entry which is preliminary data.</text>
</comment>
<dbReference type="PANTHER" id="PTHR35011:SF2">
    <property type="entry name" value="2,3-DIKETO-L-GULONATE TRAP TRANSPORTER SMALL PERMEASE PROTEIN YIAM"/>
    <property type="match status" value="1"/>
</dbReference>
<feature type="transmembrane region" description="Helical" evidence="10">
    <location>
        <begin position="127"/>
        <end position="150"/>
    </location>
</feature>
<evidence type="ECO:0000313" key="13">
    <source>
        <dbReference type="Proteomes" id="UP000886817"/>
    </source>
</evidence>
<feature type="transmembrane region" description="Helical" evidence="10">
    <location>
        <begin position="14"/>
        <end position="32"/>
    </location>
</feature>